<keyword evidence="9 10" id="KW-0238">DNA-binding</keyword>
<dbReference type="Pfam" id="PF04313">
    <property type="entry name" value="HSDR_N"/>
    <property type="match status" value="1"/>
</dbReference>
<protein>
    <recommendedName>
        <fullName evidence="10">Type I restriction enzyme endonuclease subunit</fullName>
        <shortName evidence="10">R protein</shortName>
        <ecNumber evidence="10">3.1.21.3</ecNumber>
    </recommendedName>
</protein>
<accession>A0A9E9LAT7</accession>
<feature type="region of interest" description="Disordered" evidence="11">
    <location>
        <begin position="899"/>
        <end position="959"/>
    </location>
</feature>
<reference evidence="13" key="1">
    <citation type="journal article" date="2022" name="Front. Microbiol.">
        <title>New perspectives on an old grouping: The genomic and phenotypic variability of Oxalobacter formigenes and the implications for calcium oxalate stone prevention.</title>
        <authorList>
            <person name="Chmiel J.A."/>
            <person name="Carr C."/>
            <person name="Stuivenberg G.A."/>
            <person name="Venema R."/>
            <person name="Chanyi R.M."/>
            <person name="Al K.F."/>
            <person name="Giguere D."/>
            <person name="Say H."/>
            <person name="Akouris P.P."/>
            <person name="Dominguez Romero S.A."/>
            <person name="Kwong A."/>
            <person name="Tai V."/>
            <person name="Koval S.F."/>
            <person name="Razvi H."/>
            <person name="Bjazevic J."/>
            <person name="Burton J.P."/>
        </authorList>
    </citation>
    <scope>NUCLEOTIDE SEQUENCE</scope>
    <source>
        <strain evidence="13">OxK</strain>
    </source>
</reference>
<dbReference type="Pfam" id="PF18766">
    <property type="entry name" value="SWI2_SNF2"/>
    <property type="match status" value="1"/>
</dbReference>
<comment type="subunit">
    <text evidence="10">The type I restriction/modification system is composed of three polypeptides R, M and S.</text>
</comment>
<evidence type="ECO:0000256" key="8">
    <source>
        <dbReference type="ARBA" id="ARBA00022840"/>
    </source>
</evidence>
<evidence type="ECO:0000256" key="4">
    <source>
        <dbReference type="ARBA" id="ARBA00022741"/>
    </source>
</evidence>
<keyword evidence="5 10" id="KW-0680">Restriction system</keyword>
<dbReference type="AlphaFoldDB" id="A0A9E9LAT7"/>
<name>A0A9E9LAT7_9BURK</name>
<evidence type="ECO:0000256" key="6">
    <source>
        <dbReference type="ARBA" id="ARBA00022759"/>
    </source>
</evidence>
<dbReference type="NCBIfam" id="TIGR00348">
    <property type="entry name" value="hsdR"/>
    <property type="match status" value="1"/>
</dbReference>
<dbReference type="InterPro" id="IPR051268">
    <property type="entry name" value="Type-I_R_enzyme_R_subunit"/>
</dbReference>
<dbReference type="GO" id="GO:0009307">
    <property type="term" value="P:DNA restriction-modification system"/>
    <property type="evidence" value="ECO:0007669"/>
    <property type="project" value="UniProtKB-KW"/>
</dbReference>
<dbReference type="EC" id="3.1.21.3" evidence="10"/>
<dbReference type="Pfam" id="PF22679">
    <property type="entry name" value="T1R_D3-like"/>
    <property type="match status" value="1"/>
</dbReference>
<dbReference type="InterPro" id="IPR040980">
    <property type="entry name" value="SWI2_SNF2"/>
</dbReference>
<evidence type="ECO:0000256" key="3">
    <source>
        <dbReference type="ARBA" id="ARBA00022722"/>
    </source>
</evidence>
<gene>
    <name evidence="13" type="ORF">NB646_08830</name>
</gene>
<dbReference type="Gene3D" id="3.40.50.300">
    <property type="entry name" value="P-loop containing nucleotide triphosphate hydrolases"/>
    <property type="match status" value="2"/>
</dbReference>
<evidence type="ECO:0000256" key="1">
    <source>
        <dbReference type="ARBA" id="ARBA00000851"/>
    </source>
</evidence>
<feature type="domain" description="Helicase ATP-binding" evidence="12">
    <location>
        <begin position="282"/>
        <end position="459"/>
    </location>
</feature>
<evidence type="ECO:0000259" key="12">
    <source>
        <dbReference type="PROSITE" id="PS51192"/>
    </source>
</evidence>
<dbReference type="PANTHER" id="PTHR30195">
    <property type="entry name" value="TYPE I SITE-SPECIFIC DEOXYRIBONUCLEASE PROTEIN SUBUNIT M AND R"/>
    <property type="match status" value="1"/>
</dbReference>
<dbReference type="CDD" id="cd18800">
    <property type="entry name" value="SF2_C_EcoR124I-like"/>
    <property type="match status" value="1"/>
</dbReference>
<evidence type="ECO:0000256" key="9">
    <source>
        <dbReference type="ARBA" id="ARBA00023125"/>
    </source>
</evidence>
<dbReference type="InterPro" id="IPR027417">
    <property type="entry name" value="P-loop_NTPase"/>
</dbReference>
<sequence length="1100" mass="124510">MTAVDASEKMVQDELVRFFRDDLGYAYFGNWRFRENNRPVEETFLREYLSERYGADMADKAVRRLEDTASLSGHDLYTVNKAVYELLRSGTPINPDAGQHNETVHYIDWENPASNRFGIAEEVTVVDQVSHAERRPDLVLYVNGIALAVIELKNSATSVQKGISQLISSQHDAFVPSFFTTVQFCFAANPSEGVRYGTTGTPAIFYNEWKADGFHDWHDERDPHESRIQRIVSRTKSLMQQQFAMMCSPLRFLDLVRDFVIFDAGAKKVCRYNQFYGMRRAASRIASGRGGIIWHTQGSGKSLTMVWLARWILEHIPFSRVLVITDRDELDKQITGNFNKAGQKAVKTTSGADLIDRLNREEDSLICSLVHKFGRRGGEISESDIDRYIADLKASLPGRFRAKGKIIVFVDECHRSHSGKMHAAMKAILPDAVFIGFTGTPLLKADKDRLTSMQVFGSYIHTYKFDEGVRDGVVLDLCYEARTVSQDVKSPDRIDAWFDAKTRQLNERSKERLKARWATVNKVFSSRSRLTEIAKSILFDFETKPRLKDGRGNALLVADSIYSAFRYWKIFREMGMTQCAVISSYEPDDAGIRTAMTGDRKTEEERKYELCREMIGDMSVSVFEEDAKDKFVKVPAQMKLLIVVDKLLTGFDAPPCTYLYIDRQIQDHALFQAICRVNRLDDDTKSLGFIVDFQDLFGKLKDAMQSFIGKAFEKFDPVDIQGLLKHREQALKEKLSDVLEKLDEICEPVASSPDIEDYCHYFCGTADQSEEDATICMQIRERLYNAVSSLVNTFNALKPDMLQAGYSEKEIDEIKSLVKHYATVRRAVALHCGEAVDLGAYDPEMRFLIDNYLSAEDARELASLNDMRLLDMIDYHLATEADKVKEQTADGHHQITDDHEAQVSGAGSDAGESQEGDAVLSGQTGDRGGTGSQPDGGQADQVPVSGGMSRKEHGVGESIEHQIRKKIVVKTANNPALYEAFSKRLLHLIEERKKNTRGYADMLERYRQLVLSLEDDVGNRPDTINTSGLRTLYDNVGKDESLALAIHHAVMASRQDGFRDNSSIKARRVKREIRKVLPENMRTDGEVERIFSMICNETEY</sequence>
<dbReference type="EMBL" id="CP098251">
    <property type="protein sequence ID" value="WAV90922.1"/>
    <property type="molecule type" value="Genomic_DNA"/>
</dbReference>
<dbReference type="GO" id="GO:0005524">
    <property type="term" value="F:ATP binding"/>
    <property type="evidence" value="ECO:0007669"/>
    <property type="project" value="UniProtKB-KW"/>
</dbReference>
<dbReference type="InterPro" id="IPR055180">
    <property type="entry name" value="HsdR_RecA-like_helicase_dom_2"/>
</dbReference>
<dbReference type="GO" id="GO:0003677">
    <property type="term" value="F:DNA binding"/>
    <property type="evidence" value="ECO:0007669"/>
    <property type="project" value="UniProtKB-KW"/>
</dbReference>
<dbReference type="SMART" id="SM00487">
    <property type="entry name" value="DEXDc"/>
    <property type="match status" value="1"/>
</dbReference>
<evidence type="ECO:0000256" key="11">
    <source>
        <dbReference type="SAM" id="MobiDB-lite"/>
    </source>
</evidence>
<evidence type="ECO:0000256" key="10">
    <source>
        <dbReference type="RuleBase" id="RU364115"/>
    </source>
</evidence>
<keyword evidence="6" id="KW-0255">Endonuclease</keyword>
<dbReference type="PANTHER" id="PTHR30195:SF15">
    <property type="entry name" value="TYPE I RESTRICTION ENZYME HINDI ENDONUCLEASE SUBUNIT"/>
    <property type="match status" value="1"/>
</dbReference>
<dbReference type="CDD" id="cd18030">
    <property type="entry name" value="DEXHc_RE_I_HsdR"/>
    <property type="match status" value="1"/>
</dbReference>
<proteinExistence type="inferred from homology"/>
<dbReference type="SUPFAM" id="SSF52540">
    <property type="entry name" value="P-loop containing nucleoside triphosphate hydrolases"/>
    <property type="match status" value="1"/>
</dbReference>
<organism evidence="13">
    <name type="scientific">Oxalobacter aliiformigenes</name>
    <dbReference type="NCBI Taxonomy" id="2946593"/>
    <lineage>
        <taxon>Bacteria</taxon>
        <taxon>Pseudomonadati</taxon>
        <taxon>Pseudomonadota</taxon>
        <taxon>Betaproteobacteria</taxon>
        <taxon>Burkholderiales</taxon>
        <taxon>Oxalobacteraceae</taxon>
        <taxon>Oxalobacter</taxon>
    </lineage>
</organism>
<feature type="compositionally biased region" description="Basic and acidic residues" evidence="11">
    <location>
        <begin position="949"/>
        <end position="959"/>
    </location>
</feature>
<dbReference type="Proteomes" id="UP001164819">
    <property type="component" value="Chromosome"/>
</dbReference>
<dbReference type="InterPro" id="IPR007409">
    <property type="entry name" value="Restrct_endonuc_type1_HsdR_N"/>
</dbReference>
<keyword evidence="4 10" id="KW-0547">Nucleotide-binding</keyword>
<keyword evidence="7 10" id="KW-0378">Hydrolase</keyword>
<keyword evidence="8 10" id="KW-0067">ATP-binding</keyword>
<dbReference type="Gene3D" id="3.90.1570.50">
    <property type="match status" value="1"/>
</dbReference>
<evidence type="ECO:0000313" key="13">
    <source>
        <dbReference type="EMBL" id="WAV90922.1"/>
    </source>
</evidence>
<comment type="catalytic activity">
    <reaction evidence="1 10">
        <text>Endonucleolytic cleavage of DNA to give random double-stranded fragments with terminal 5'-phosphates, ATP is simultaneously hydrolyzed.</text>
        <dbReference type="EC" id="3.1.21.3"/>
    </reaction>
</comment>
<evidence type="ECO:0000256" key="7">
    <source>
        <dbReference type="ARBA" id="ARBA00022801"/>
    </source>
</evidence>
<dbReference type="InterPro" id="IPR004473">
    <property type="entry name" value="Restrct_endonuc_typeI_HsdR"/>
</dbReference>
<evidence type="ECO:0000256" key="5">
    <source>
        <dbReference type="ARBA" id="ARBA00022747"/>
    </source>
</evidence>
<dbReference type="PROSITE" id="PS51192">
    <property type="entry name" value="HELICASE_ATP_BIND_1"/>
    <property type="match status" value="1"/>
</dbReference>
<dbReference type="GO" id="GO:0009035">
    <property type="term" value="F:type I site-specific deoxyribonuclease activity"/>
    <property type="evidence" value="ECO:0007669"/>
    <property type="project" value="UniProtKB-EC"/>
</dbReference>
<dbReference type="InterPro" id="IPR014001">
    <property type="entry name" value="Helicase_ATP-bd"/>
</dbReference>
<evidence type="ECO:0000256" key="2">
    <source>
        <dbReference type="ARBA" id="ARBA00008598"/>
    </source>
</evidence>
<comment type="function">
    <text evidence="10">Subunit R is required for both nuclease and ATPase activities, but not for modification.</text>
</comment>
<comment type="similarity">
    <text evidence="2 10">Belongs to the HsdR family.</text>
</comment>
<keyword evidence="3" id="KW-0540">Nuclease</keyword>
<dbReference type="RefSeq" id="WP_269315805.1">
    <property type="nucleotide sequence ID" value="NZ_CP098251.1"/>
</dbReference>
<dbReference type="CDD" id="cd22332">
    <property type="entry name" value="HsdR_N"/>
    <property type="match status" value="1"/>
</dbReference>